<dbReference type="EnsemblMetazoa" id="ASIC005827-RA">
    <property type="protein sequence ID" value="ASIC005827-PA"/>
    <property type="gene ID" value="ASIC005827"/>
</dbReference>
<reference evidence="2 4" key="1">
    <citation type="journal article" date="2014" name="BMC Genomics">
        <title>Genome sequence of Anopheles sinensis provides insight into genetics basis of mosquito competence for malaria parasites.</title>
        <authorList>
            <person name="Zhou D."/>
            <person name="Zhang D."/>
            <person name="Ding G."/>
            <person name="Shi L."/>
            <person name="Hou Q."/>
            <person name="Ye Y."/>
            <person name="Xu Y."/>
            <person name="Zhou H."/>
            <person name="Xiong C."/>
            <person name="Li S."/>
            <person name="Yu J."/>
            <person name="Hong S."/>
            <person name="Yu X."/>
            <person name="Zou P."/>
            <person name="Chen C."/>
            <person name="Chang X."/>
            <person name="Wang W."/>
            <person name="Lv Y."/>
            <person name="Sun Y."/>
            <person name="Ma L."/>
            <person name="Shen B."/>
            <person name="Zhu C."/>
        </authorList>
    </citation>
    <scope>NUCLEOTIDE SEQUENCE [LARGE SCALE GENOMIC DNA]</scope>
</reference>
<organism evidence="2">
    <name type="scientific">Anopheles sinensis</name>
    <name type="common">Mosquito</name>
    <dbReference type="NCBI Taxonomy" id="74873"/>
    <lineage>
        <taxon>Eukaryota</taxon>
        <taxon>Metazoa</taxon>
        <taxon>Ecdysozoa</taxon>
        <taxon>Arthropoda</taxon>
        <taxon>Hexapoda</taxon>
        <taxon>Insecta</taxon>
        <taxon>Pterygota</taxon>
        <taxon>Neoptera</taxon>
        <taxon>Endopterygota</taxon>
        <taxon>Diptera</taxon>
        <taxon>Nematocera</taxon>
        <taxon>Culicoidea</taxon>
        <taxon>Culicidae</taxon>
        <taxon>Anophelinae</taxon>
        <taxon>Anopheles</taxon>
    </lineage>
</organism>
<dbReference type="Proteomes" id="UP000030765">
    <property type="component" value="Unassembled WGS sequence"/>
</dbReference>
<gene>
    <name evidence="2" type="ORF">ZHAS_00005827</name>
</gene>
<dbReference type="EMBL" id="ATLV01014238">
    <property type="status" value="NOT_ANNOTATED_CDS"/>
    <property type="molecule type" value="Genomic_DNA"/>
</dbReference>
<dbReference type="VEuPathDB" id="VectorBase:ASIC005827"/>
<name>A0A084VKQ6_ANOSI</name>
<sequence>METEVLENPIGGPSIAHNFYCRTLQFVRRGFLSFPSRFGADFSSLNIANRRDIDESKRMKRVKRSRGKKRGRHGANPVERCRGGLSGKSKEDQ</sequence>
<evidence type="ECO:0000313" key="4">
    <source>
        <dbReference type="Proteomes" id="UP000030765"/>
    </source>
</evidence>
<protein>
    <submittedName>
        <fullName evidence="2 3">Small GTP-binding protein</fullName>
    </submittedName>
</protein>
<accession>A0A084VKQ6</accession>
<evidence type="ECO:0000256" key="1">
    <source>
        <dbReference type="SAM" id="MobiDB-lite"/>
    </source>
</evidence>
<reference evidence="3" key="2">
    <citation type="submission" date="2020-05" db="UniProtKB">
        <authorList>
            <consortium name="EnsemblMetazoa"/>
        </authorList>
    </citation>
    <scope>IDENTIFICATION</scope>
</reference>
<keyword evidence="4" id="KW-1185">Reference proteome</keyword>
<feature type="compositionally biased region" description="Basic residues" evidence="1">
    <location>
        <begin position="58"/>
        <end position="73"/>
    </location>
</feature>
<evidence type="ECO:0000313" key="2">
    <source>
        <dbReference type="EMBL" id="KFB38550.1"/>
    </source>
</evidence>
<dbReference type="EMBL" id="KE524948">
    <property type="protein sequence ID" value="KFB38550.1"/>
    <property type="molecule type" value="Genomic_DNA"/>
</dbReference>
<evidence type="ECO:0000313" key="3">
    <source>
        <dbReference type="EnsemblMetazoa" id="ASIC005827-PA"/>
    </source>
</evidence>
<dbReference type="AlphaFoldDB" id="A0A084VKQ6"/>
<feature type="region of interest" description="Disordered" evidence="1">
    <location>
        <begin position="53"/>
        <end position="93"/>
    </location>
</feature>
<proteinExistence type="predicted"/>